<sequence length="713" mass="79854">MSAPRRRLDVIAHHLNPVTVDPSTDTVLAMEDERNKTSFDVRELTYFLDGGKKTTQLKERLMLSIERDPDMRNDDHYDLTKDEIRERTMKKFRNMAHYVTTDDEQTSFLRLALVSIVDPGFWTRFGVHYGLFFNALRGSANDNQMSYWLERGAASLNGIIGCFCMTELGHGSNVQALETTATFDEATDEFIVHTPSLTATKWWIGGAAHSATHSVVFAQLIIKGKKYGVKSFVVPLRNPEDYSLKPGITIGDLGKKMGRDGIDNGYVQFSHVRIPRLYMLMKHTKVSREGKVKEPPIAQLTYGALITGRTAMVVDSSASSKRMTTIAIRYACVRRQFSATPGSPETKLIDYAMHQRRLMPLLAQTYAMQFAGDKLLKMYNECTKKLQNAGGADEEATKEALDILKEMHATSAGLKAFCTWSALEAIDKCRQTCGGHGYSAYNGFGSAFADFAVHTTWEGDNTILALQAGRSLIASYKDAVKGVKLAAGVSYLNRREDLKKASAGKRSVTDFEVIKESWQACAAVAVEKAALLFEEAVGKQGKTQDQAYEYTSQLRFLAAQVHTRGFLVTGFLETVESAPADIQKVLKPLALLYAMWSIEENSGLFLQAQYFSSEQIDQIRVYVSDLCLEVRSQCIGLTDAFNMSDYFINAPIGTYDGNIYPKYFDRINKSSPPGQDHPYFEKIIKPLINRNMEEPDDIEEEEEEEDGEEESKD</sequence>
<feature type="domain" description="Acyl-CoA oxidase C-alpha1" evidence="20">
    <location>
        <begin position="302"/>
        <end position="473"/>
    </location>
</feature>
<evidence type="ECO:0000256" key="9">
    <source>
        <dbReference type="ARBA" id="ARBA00023002"/>
    </source>
</evidence>
<dbReference type="InterPro" id="IPR012258">
    <property type="entry name" value="Acyl-CoA_oxidase"/>
</dbReference>
<dbReference type="eggNOG" id="KOG0136">
    <property type="taxonomic scope" value="Eukaryota"/>
</dbReference>
<comment type="cofactor">
    <cofactor evidence="2">
        <name>FAD</name>
        <dbReference type="ChEBI" id="CHEBI:57692"/>
    </cofactor>
</comment>
<dbReference type="PANTHER" id="PTHR10909:SF352">
    <property type="entry name" value="ACYL-COENZYME A OXIDASE-LIKE PROTEIN"/>
    <property type="match status" value="1"/>
</dbReference>
<comment type="subunit">
    <text evidence="12">Heteropentamer composed of five different subunits.</text>
</comment>
<keyword evidence="10" id="KW-0443">Lipid metabolism</keyword>
<keyword evidence="6 13" id="KW-0285">Flavoprotein</keyword>
<evidence type="ECO:0000256" key="3">
    <source>
        <dbReference type="ARBA" id="ARBA00004275"/>
    </source>
</evidence>
<feature type="compositionally biased region" description="Acidic residues" evidence="16">
    <location>
        <begin position="694"/>
        <end position="713"/>
    </location>
</feature>
<evidence type="ECO:0000256" key="1">
    <source>
        <dbReference type="ARBA" id="ARBA00001201"/>
    </source>
</evidence>
<dbReference type="PANTHER" id="PTHR10909">
    <property type="entry name" value="ELECTRON TRANSPORT OXIDOREDUCTASE"/>
    <property type="match status" value="1"/>
</dbReference>
<gene>
    <name evidence="21" type="ORF">TAPDE_001062</name>
</gene>
<keyword evidence="9" id="KW-0560">Oxidoreductase</keyword>
<keyword evidence="11" id="KW-0576">Peroxisome</keyword>
<comment type="pathway">
    <text evidence="4">Lipid metabolism; peroxisomal fatty acid beta-oxidation.</text>
</comment>
<evidence type="ECO:0000256" key="10">
    <source>
        <dbReference type="ARBA" id="ARBA00023098"/>
    </source>
</evidence>
<evidence type="ECO:0000256" key="16">
    <source>
        <dbReference type="SAM" id="MobiDB-lite"/>
    </source>
</evidence>
<dbReference type="AlphaFoldDB" id="R4XAM7"/>
<comment type="caution">
    <text evidence="21">The sequence shown here is derived from an EMBL/GenBank/DDBJ whole genome shotgun (WGS) entry which is preliminary data.</text>
</comment>
<feature type="binding site" evidence="15">
    <location>
        <position position="166"/>
    </location>
    <ligand>
        <name>FAD</name>
        <dbReference type="ChEBI" id="CHEBI:57692"/>
    </ligand>
</feature>
<evidence type="ECO:0000256" key="13">
    <source>
        <dbReference type="PIRNR" id="PIRNR000168"/>
    </source>
</evidence>
<evidence type="ECO:0000313" key="21">
    <source>
        <dbReference type="EMBL" id="CCG81363.1"/>
    </source>
</evidence>
<dbReference type="Gene3D" id="2.40.110.10">
    <property type="entry name" value="Butyryl-CoA Dehydrogenase, subunit A, domain 2"/>
    <property type="match status" value="1"/>
</dbReference>
<dbReference type="InterPro" id="IPR006091">
    <property type="entry name" value="Acyl-CoA_Oxase/DH_mid-dom"/>
</dbReference>
<evidence type="ECO:0000256" key="4">
    <source>
        <dbReference type="ARBA" id="ARBA00004846"/>
    </source>
</evidence>
<dbReference type="GO" id="GO:0033540">
    <property type="term" value="P:fatty acid beta-oxidation using acyl-CoA oxidase"/>
    <property type="evidence" value="ECO:0007669"/>
    <property type="project" value="UniProtKB-UniPathway"/>
</dbReference>
<dbReference type="InterPro" id="IPR046373">
    <property type="entry name" value="Acyl-CoA_Oxase/DH_mid-dom_sf"/>
</dbReference>
<feature type="region of interest" description="Disordered" evidence="16">
    <location>
        <begin position="688"/>
        <end position="713"/>
    </location>
</feature>
<comment type="subcellular location">
    <subcellularLocation>
        <location evidence="3">Peroxisome</location>
    </subcellularLocation>
</comment>
<dbReference type="InterPro" id="IPR037069">
    <property type="entry name" value="AcylCoA_DH/ox_N_sf"/>
</dbReference>
<dbReference type="GO" id="GO:0071949">
    <property type="term" value="F:FAD binding"/>
    <property type="evidence" value="ECO:0007669"/>
    <property type="project" value="InterPro"/>
</dbReference>
<dbReference type="Pfam" id="PF22924">
    <property type="entry name" value="ACOX_C_alpha1"/>
    <property type="match status" value="1"/>
</dbReference>
<evidence type="ECO:0000256" key="15">
    <source>
        <dbReference type="PIRSR" id="PIRSR000168-2"/>
    </source>
</evidence>
<dbReference type="VEuPathDB" id="FungiDB:TAPDE_001062"/>
<name>R4XAM7_TAPDE</name>
<dbReference type="FunFam" id="1.20.140.10:FF:000013">
    <property type="entry name" value="Acyl-coenzyme A oxidase"/>
    <property type="match status" value="1"/>
</dbReference>
<protein>
    <recommendedName>
        <fullName evidence="13">Acyl-coenzyme A oxidase</fullName>
    </recommendedName>
</protein>
<evidence type="ECO:0000256" key="8">
    <source>
        <dbReference type="ARBA" id="ARBA00022832"/>
    </source>
</evidence>
<dbReference type="GO" id="GO:0003997">
    <property type="term" value="F:acyl-CoA oxidase activity"/>
    <property type="evidence" value="ECO:0007669"/>
    <property type="project" value="UniProtKB-EC"/>
</dbReference>
<dbReference type="Proteomes" id="UP000013776">
    <property type="component" value="Unassembled WGS sequence"/>
</dbReference>
<dbReference type="Pfam" id="PF14749">
    <property type="entry name" value="Acyl-CoA_ox_N"/>
    <property type="match status" value="1"/>
</dbReference>
<dbReference type="Pfam" id="PF01756">
    <property type="entry name" value="ACOX"/>
    <property type="match status" value="1"/>
</dbReference>
<dbReference type="Pfam" id="PF02770">
    <property type="entry name" value="Acyl-CoA_dh_M"/>
    <property type="match status" value="1"/>
</dbReference>
<comment type="catalytic activity">
    <reaction evidence="1">
        <text>a 2,3-saturated acyl-CoA + O2 = a (2E)-enoyl-CoA + H2O2</text>
        <dbReference type="Rhea" id="RHEA:38959"/>
        <dbReference type="ChEBI" id="CHEBI:15379"/>
        <dbReference type="ChEBI" id="CHEBI:16240"/>
        <dbReference type="ChEBI" id="CHEBI:58856"/>
        <dbReference type="ChEBI" id="CHEBI:65111"/>
        <dbReference type="EC" id="1.3.3.6"/>
    </reaction>
</comment>
<dbReference type="UniPathway" id="UPA00661"/>
<dbReference type="InterPro" id="IPR055060">
    <property type="entry name" value="ACOX_C_alpha1"/>
</dbReference>
<keyword evidence="8" id="KW-0276">Fatty acid metabolism</keyword>
<dbReference type="GO" id="GO:0005504">
    <property type="term" value="F:fatty acid binding"/>
    <property type="evidence" value="ECO:0007669"/>
    <property type="project" value="TreeGrafter"/>
</dbReference>
<feature type="binding site" evidence="15">
    <location>
        <position position="205"/>
    </location>
    <ligand>
        <name>FAD</name>
        <dbReference type="ChEBI" id="CHEBI:57692"/>
    </ligand>
</feature>
<dbReference type="InterPro" id="IPR029320">
    <property type="entry name" value="Acyl-CoA_ox_N"/>
</dbReference>
<dbReference type="EMBL" id="CAHR02000037">
    <property type="protein sequence ID" value="CCG81363.1"/>
    <property type="molecule type" value="Genomic_DNA"/>
</dbReference>
<evidence type="ECO:0000256" key="7">
    <source>
        <dbReference type="ARBA" id="ARBA00022827"/>
    </source>
</evidence>
<dbReference type="FunFam" id="1.10.540.10:FF:000018">
    <property type="entry name" value="Acyl-coenzyme A oxidase"/>
    <property type="match status" value="1"/>
</dbReference>
<dbReference type="OrthoDB" id="538336at2759"/>
<evidence type="ECO:0000259" key="17">
    <source>
        <dbReference type="Pfam" id="PF01756"/>
    </source>
</evidence>
<dbReference type="SUPFAM" id="SSF47203">
    <property type="entry name" value="Acyl-CoA dehydrogenase C-terminal domain-like"/>
    <property type="match status" value="2"/>
</dbReference>
<dbReference type="InterPro" id="IPR036250">
    <property type="entry name" value="AcylCo_DH-like_C"/>
</dbReference>
<dbReference type="STRING" id="1097556.R4XAM7"/>
<comment type="similarity">
    <text evidence="5 13">Belongs to the acyl-CoA oxidase family.</text>
</comment>
<evidence type="ECO:0000259" key="20">
    <source>
        <dbReference type="Pfam" id="PF22924"/>
    </source>
</evidence>
<dbReference type="SUPFAM" id="SSF56645">
    <property type="entry name" value="Acyl-CoA dehydrogenase NM domain-like"/>
    <property type="match status" value="1"/>
</dbReference>
<organism evidence="21 22">
    <name type="scientific">Taphrina deformans (strain PYCC 5710 / ATCC 11124 / CBS 356.35 / IMI 108563 / JCM 9778 / NBRC 8474)</name>
    <name type="common">Peach leaf curl fungus</name>
    <name type="synonym">Lalaria deformans</name>
    <dbReference type="NCBI Taxonomy" id="1097556"/>
    <lineage>
        <taxon>Eukaryota</taxon>
        <taxon>Fungi</taxon>
        <taxon>Dikarya</taxon>
        <taxon>Ascomycota</taxon>
        <taxon>Taphrinomycotina</taxon>
        <taxon>Taphrinomycetes</taxon>
        <taxon>Taphrinales</taxon>
        <taxon>Taphrinaceae</taxon>
        <taxon>Taphrina</taxon>
    </lineage>
</organism>
<accession>R4XAM7</accession>
<evidence type="ECO:0000259" key="18">
    <source>
        <dbReference type="Pfam" id="PF02770"/>
    </source>
</evidence>
<reference evidence="21 22" key="1">
    <citation type="journal article" date="2013" name="MBio">
        <title>Genome sequencing of the plant pathogen Taphrina deformans, the causal agent of peach leaf curl.</title>
        <authorList>
            <person name="Cisse O.H."/>
            <person name="Almeida J.M.G.C.F."/>
            <person name="Fonseca A."/>
            <person name="Kumar A.A."/>
            <person name="Salojaervi J."/>
            <person name="Overmyer K."/>
            <person name="Hauser P.M."/>
            <person name="Pagni M."/>
        </authorList>
    </citation>
    <scope>NUCLEOTIDE SEQUENCE [LARGE SCALE GENOMIC DNA]</scope>
    <source>
        <strain evidence="22">PYCC 5710 / ATCC 11124 / CBS 356.35 / IMI 108563 / JCM 9778 / NBRC 8474</strain>
    </source>
</reference>
<dbReference type="GO" id="GO:0055088">
    <property type="term" value="P:lipid homeostasis"/>
    <property type="evidence" value="ECO:0007669"/>
    <property type="project" value="TreeGrafter"/>
</dbReference>
<dbReference type="Gene3D" id="1.20.140.10">
    <property type="entry name" value="Butyryl-CoA Dehydrogenase, subunit A, domain 3"/>
    <property type="match status" value="2"/>
</dbReference>
<evidence type="ECO:0000256" key="12">
    <source>
        <dbReference type="ARBA" id="ARBA00063271"/>
    </source>
</evidence>
<evidence type="ECO:0000256" key="5">
    <source>
        <dbReference type="ARBA" id="ARBA00006288"/>
    </source>
</evidence>
<keyword evidence="22" id="KW-1185">Reference proteome</keyword>
<feature type="domain" description="Acyl-CoA oxidase C-terminal" evidence="17">
    <location>
        <begin position="510"/>
        <end position="689"/>
    </location>
</feature>
<dbReference type="Gene3D" id="1.10.540.10">
    <property type="entry name" value="Acyl-CoA dehydrogenase/oxidase, N-terminal domain"/>
    <property type="match status" value="1"/>
</dbReference>
<feature type="domain" description="Acyl-CoA oxidase/dehydrogenase middle" evidence="18">
    <location>
        <begin position="162"/>
        <end position="272"/>
    </location>
</feature>
<dbReference type="PIRSF" id="PIRSF000168">
    <property type="entry name" value="Acyl-CoA_oxidase"/>
    <property type="match status" value="1"/>
</dbReference>
<dbReference type="InterPro" id="IPR009100">
    <property type="entry name" value="AcylCoA_DH/oxidase_NM_dom_sf"/>
</dbReference>
<dbReference type="FunFam" id="1.20.140.10:FF:000015">
    <property type="entry name" value="Acyl-coenzyme A oxidase"/>
    <property type="match status" value="1"/>
</dbReference>
<feature type="active site" description="Proton acceptor" evidence="14">
    <location>
        <position position="458"/>
    </location>
</feature>
<evidence type="ECO:0000259" key="19">
    <source>
        <dbReference type="Pfam" id="PF14749"/>
    </source>
</evidence>
<evidence type="ECO:0000256" key="11">
    <source>
        <dbReference type="ARBA" id="ARBA00023140"/>
    </source>
</evidence>
<dbReference type="InterPro" id="IPR002655">
    <property type="entry name" value="Acyl-CoA_oxidase_C"/>
</dbReference>
<dbReference type="GO" id="GO:0005777">
    <property type="term" value="C:peroxisome"/>
    <property type="evidence" value="ECO:0007669"/>
    <property type="project" value="UniProtKB-SubCell"/>
</dbReference>
<evidence type="ECO:0000256" key="6">
    <source>
        <dbReference type="ARBA" id="ARBA00022630"/>
    </source>
</evidence>
<proteinExistence type="inferred from homology"/>
<evidence type="ECO:0000256" key="14">
    <source>
        <dbReference type="PIRSR" id="PIRSR000168-1"/>
    </source>
</evidence>
<keyword evidence="7 13" id="KW-0274">FAD</keyword>
<feature type="domain" description="Acyl-coenzyme A oxidase N-terminal" evidence="19">
    <location>
        <begin position="40"/>
        <end position="151"/>
    </location>
</feature>
<dbReference type="FunFam" id="2.40.110.10:FF:000003">
    <property type="entry name" value="Acyl-coenzyme A oxidase"/>
    <property type="match status" value="1"/>
</dbReference>
<evidence type="ECO:0000256" key="2">
    <source>
        <dbReference type="ARBA" id="ARBA00001974"/>
    </source>
</evidence>
<evidence type="ECO:0000313" key="22">
    <source>
        <dbReference type="Proteomes" id="UP000013776"/>
    </source>
</evidence>